<feature type="binding site" evidence="6">
    <location>
        <position position="50"/>
    </location>
    <ligand>
        <name>Na(+)</name>
        <dbReference type="ChEBI" id="CHEBI:29101"/>
        <label>1</label>
    </ligand>
</feature>
<comment type="similarity">
    <text evidence="7">Belongs to the sodium:neurotransmitter symporter (SNF) (TC 2.A.22) family.</text>
</comment>
<feature type="binding site" evidence="6">
    <location>
        <position position="331"/>
    </location>
    <ligand>
        <name>Na(+)</name>
        <dbReference type="ChEBI" id="CHEBI:29101"/>
        <label>1</label>
    </ligand>
</feature>
<evidence type="ECO:0000256" key="7">
    <source>
        <dbReference type="RuleBase" id="RU003732"/>
    </source>
</evidence>
<feature type="transmembrane region" description="Helical" evidence="8">
    <location>
        <begin position="320"/>
        <end position="342"/>
    </location>
</feature>
<keyword evidence="7" id="KW-0769">Symport</keyword>
<feature type="binding site" evidence="6">
    <location>
        <position position="370"/>
    </location>
    <ligand>
        <name>Na(+)</name>
        <dbReference type="ChEBI" id="CHEBI:29101"/>
        <label>1</label>
    </ligand>
</feature>
<comment type="caution">
    <text evidence="9">The sequence shown here is derived from an EMBL/GenBank/DDBJ whole genome shotgun (WGS) entry which is preliminary data.</text>
</comment>
<evidence type="ECO:0000256" key="2">
    <source>
        <dbReference type="ARBA" id="ARBA00022448"/>
    </source>
</evidence>
<feature type="transmembrane region" description="Helical" evidence="8">
    <location>
        <begin position="540"/>
        <end position="562"/>
    </location>
</feature>
<dbReference type="PANTHER" id="PTHR11616:SF325">
    <property type="entry name" value="TRANSPORTER"/>
    <property type="match status" value="1"/>
</dbReference>
<evidence type="ECO:0000256" key="5">
    <source>
        <dbReference type="ARBA" id="ARBA00023136"/>
    </source>
</evidence>
<accession>A0A8B6DMK7</accession>
<comment type="subcellular location">
    <subcellularLocation>
        <location evidence="1">Membrane</location>
        <topology evidence="1">Multi-pass membrane protein</topology>
    </subcellularLocation>
</comment>
<feature type="transmembrane region" description="Helical" evidence="8">
    <location>
        <begin position="465"/>
        <end position="486"/>
    </location>
</feature>
<dbReference type="GO" id="GO:0005886">
    <property type="term" value="C:plasma membrane"/>
    <property type="evidence" value="ECO:0007669"/>
    <property type="project" value="TreeGrafter"/>
</dbReference>
<evidence type="ECO:0000313" key="9">
    <source>
        <dbReference type="EMBL" id="VDI22540.1"/>
    </source>
</evidence>
<evidence type="ECO:0000256" key="8">
    <source>
        <dbReference type="SAM" id="Phobius"/>
    </source>
</evidence>
<keyword evidence="6" id="KW-0915">Sodium</keyword>
<feature type="transmembrane region" description="Helical" evidence="8">
    <location>
        <begin position="71"/>
        <end position="92"/>
    </location>
</feature>
<dbReference type="InterPro" id="IPR000175">
    <property type="entry name" value="Na/ntran_symport"/>
</dbReference>
<dbReference type="Proteomes" id="UP000596742">
    <property type="component" value="Unassembled WGS sequence"/>
</dbReference>
<feature type="transmembrane region" description="Helical" evidence="8">
    <location>
        <begin position="244"/>
        <end position="263"/>
    </location>
</feature>
<feature type="transmembrane region" description="Helical" evidence="8">
    <location>
        <begin position="498"/>
        <end position="520"/>
    </location>
</feature>
<dbReference type="InterPro" id="IPR037272">
    <property type="entry name" value="SNS_sf"/>
</dbReference>
<dbReference type="GO" id="GO:0046872">
    <property type="term" value="F:metal ion binding"/>
    <property type="evidence" value="ECO:0007669"/>
    <property type="project" value="UniProtKB-KW"/>
</dbReference>
<feature type="transmembrane region" description="Helical" evidence="8">
    <location>
        <begin position="113"/>
        <end position="140"/>
    </location>
</feature>
<dbReference type="PROSITE" id="PS00610">
    <property type="entry name" value="NA_NEUROTRAN_SYMP_1"/>
    <property type="match status" value="1"/>
</dbReference>
<evidence type="ECO:0000256" key="4">
    <source>
        <dbReference type="ARBA" id="ARBA00022989"/>
    </source>
</evidence>
<keyword evidence="6" id="KW-0479">Metal-binding</keyword>
<dbReference type="PANTHER" id="PTHR11616">
    <property type="entry name" value="SODIUM/CHLORIDE DEPENDENT TRANSPORTER"/>
    <property type="match status" value="1"/>
</dbReference>
<sequence length="659" mass="75356">LDTATNSLMDADYEANGLGHLTMWGRNLNKMISFRSRTKVHTHFLTRFAVGMGNIWRFPYLCYRNGGGAFFIPYIIMLVCGGIPVFMLEVGLGQYMSQGGLHAWNIAPLFKGIGIAMTVILFLMNIYYIFIMAWAVFYFIMSLTTTLPWSHCNNSWNTESLTVIIHGIPRDCVTKADYAMKQELRWLHFCECGKSYQTRLCPPSYPTVYTMCYSEFWDKKSYETKIFRRRVLQITDGIDKPGGLVWETVLCLLFVWTMVYFCVWRGIKWSGKVVYFTALFPYLILTTLLIRAVTLDGAIYGIKYYLSPDFSRLSDPQVSVWIDGGTQIFFSYAVALGCMITLGSYNKFHTNFYRCICKCLWQCMVIASVNSGTSLFGGFVVFSVLGFMAKQQNVDISDVVDAGPGLAFITYPKAVTQMPVSQLWAALFFFMIFLIGIDSQFVAVEGFTANVMDSLPKRFNTPKSRMVIVAAYCFVSFLIGLCMTSRGGMYVFQLFDYYSASGMVLLFVCFMESIVIGWVFGADKFYDIIELMIGYRINKWLLICWKFLTPAITMGILMFQIITFKPIKYNKTYVYPEWAQAFGVMLAVVSIICIPTYIIFKLWNAEGSLIERFYSTKTPILKASRIPQKWKADKSQLFWACEDDLDDNSMPLSETFVDA</sequence>
<dbReference type="SUPFAM" id="SSF161070">
    <property type="entry name" value="SNF-like"/>
    <property type="match status" value="1"/>
</dbReference>
<keyword evidence="10" id="KW-1185">Reference proteome</keyword>
<proteinExistence type="inferred from homology"/>
<dbReference type="GO" id="GO:0005332">
    <property type="term" value="F:gamma-aminobutyric acid:sodium:chloride symporter activity"/>
    <property type="evidence" value="ECO:0007669"/>
    <property type="project" value="TreeGrafter"/>
</dbReference>
<dbReference type="PROSITE" id="PS00754">
    <property type="entry name" value="NA_NEUROTRAN_SYMP_2"/>
    <property type="match status" value="1"/>
</dbReference>
<evidence type="ECO:0000256" key="6">
    <source>
        <dbReference type="PIRSR" id="PIRSR600175-1"/>
    </source>
</evidence>
<dbReference type="OrthoDB" id="6581954at2759"/>
<feature type="transmembrane region" description="Helical" evidence="8">
    <location>
        <begin position="423"/>
        <end position="444"/>
    </location>
</feature>
<dbReference type="PROSITE" id="PS50267">
    <property type="entry name" value="NA_NEUROTRAN_SYMP_3"/>
    <property type="match status" value="1"/>
</dbReference>
<feature type="transmembrane region" description="Helical" evidence="8">
    <location>
        <begin position="582"/>
        <end position="603"/>
    </location>
</feature>
<dbReference type="Pfam" id="PF00209">
    <property type="entry name" value="SNF"/>
    <property type="match status" value="2"/>
</dbReference>
<protein>
    <recommendedName>
        <fullName evidence="7">Transporter</fullName>
    </recommendedName>
</protein>
<evidence type="ECO:0000256" key="1">
    <source>
        <dbReference type="ARBA" id="ARBA00004141"/>
    </source>
</evidence>
<keyword evidence="2 7" id="KW-0813">Transport</keyword>
<feature type="binding site" evidence="6">
    <location>
        <position position="49"/>
    </location>
    <ligand>
        <name>Na(+)</name>
        <dbReference type="ChEBI" id="CHEBI:29101"/>
        <label>2</label>
    </ligand>
</feature>
<keyword evidence="3 7" id="KW-0812">Transmembrane</keyword>
<evidence type="ECO:0000256" key="3">
    <source>
        <dbReference type="ARBA" id="ARBA00022692"/>
    </source>
</evidence>
<evidence type="ECO:0000313" key="10">
    <source>
        <dbReference type="Proteomes" id="UP000596742"/>
    </source>
</evidence>
<gene>
    <name evidence="9" type="ORF">MGAL_10B013459</name>
</gene>
<keyword evidence="5 8" id="KW-0472">Membrane</keyword>
<feature type="non-terminal residue" evidence="9">
    <location>
        <position position="659"/>
    </location>
</feature>
<feature type="transmembrane region" description="Helical" evidence="8">
    <location>
        <begin position="363"/>
        <end position="389"/>
    </location>
</feature>
<feature type="binding site" evidence="6">
    <location>
        <position position="439"/>
    </location>
    <ligand>
        <name>Na(+)</name>
        <dbReference type="ChEBI" id="CHEBI:29101"/>
        <label>1</label>
    </ligand>
</feature>
<feature type="binding site" evidence="6">
    <location>
        <position position="54"/>
    </location>
    <ligand>
        <name>Na(+)</name>
        <dbReference type="ChEBI" id="CHEBI:29101"/>
        <label>1</label>
    </ligand>
</feature>
<dbReference type="PRINTS" id="PR00176">
    <property type="entry name" value="NANEUSMPORT"/>
</dbReference>
<dbReference type="EMBL" id="UYJE01003800">
    <property type="protein sequence ID" value="VDI22540.1"/>
    <property type="molecule type" value="Genomic_DNA"/>
</dbReference>
<keyword evidence="4 8" id="KW-1133">Transmembrane helix</keyword>
<feature type="binding site" evidence="6">
    <location>
        <position position="438"/>
    </location>
    <ligand>
        <name>Na(+)</name>
        <dbReference type="ChEBI" id="CHEBI:29101"/>
        <label>1</label>
    </ligand>
</feature>
<name>A0A8B6DMK7_MYTGA</name>
<organism evidence="9 10">
    <name type="scientific">Mytilus galloprovincialis</name>
    <name type="common">Mediterranean mussel</name>
    <dbReference type="NCBI Taxonomy" id="29158"/>
    <lineage>
        <taxon>Eukaryota</taxon>
        <taxon>Metazoa</taxon>
        <taxon>Spiralia</taxon>
        <taxon>Lophotrochozoa</taxon>
        <taxon>Mollusca</taxon>
        <taxon>Bivalvia</taxon>
        <taxon>Autobranchia</taxon>
        <taxon>Pteriomorphia</taxon>
        <taxon>Mytilida</taxon>
        <taxon>Mytiloidea</taxon>
        <taxon>Mytilidae</taxon>
        <taxon>Mytilinae</taxon>
        <taxon>Mytilus</taxon>
    </lineage>
</organism>
<dbReference type="AlphaFoldDB" id="A0A8B6DMK7"/>
<reference evidence="9" key="1">
    <citation type="submission" date="2018-11" db="EMBL/GenBank/DDBJ databases">
        <authorList>
            <person name="Alioto T."/>
            <person name="Alioto T."/>
        </authorList>
    </citation>
    <scope>NUCLEOTIDE SEQUENCE</scope>
</reference>
<feature type="transmembrane region" description="Helical" evidence="8">
    <location>
        <begin position="275"/>
        <end position="300"/>
    </location>
</feature>